<evidence type="ECO:0000313" key="1">
    <source>
        <dbReference type="EMBL" id="EYE96004.1"/>
    </source>
</evidence>
<dbReference type="OrthoDB" id="9975959at2759"/>
<dbReference type="GeneID" id="63696839"/>
<sequence>MTLVSKSRFCNPSSAAKHTATIGPIWRVKYPSRFERDTLCCDILLSSLDMTQDVCCIRLINVHLDSLPVFPSLRPR</sequence>
<organism evidence="1 2">
    <name type="scientific">Aspergillus ruber (strain CBS 135680)</name>
    <dbReference type="NCBI Taxonomy" id="1388766"/>
    <lineage>
        <taxon>Eukaryota</taxon>
        <taxon>Fungi</taxon>
        <taxon>Dikarya</taxon>
        <taxon>Ascomycota</taxon>
        <taxon>Pezizomycotina</taxon>
        <taxon>Eurotiomycetes</taxon>
        <taxon>Eurotiomycetidae</taxon>
        <taxon>Eurotiales</taxon>
        <taxon>Aspergillaceae</taxon>
        <taxon>Aspergillus</taxon>
        <taxon>Aspergillus subgen. Aspergillus</taxon>
    </lineage>
</organism>
<accession>A0A017SH86</accession>
<dbReference type="HOGENOM" id="CLU_2654076_0_0_1"/>
<dbReference type="Proteomes" id="UP000019804">
    <property type="component" value="Unassembled WGS sequence"/>
</dbReference>
<keyword evidence="2" id="KW-1185">Reference proteome</keyword>
<name>A0A017SH86_ASPRC</name>
<reference evidence="2" key="1">
    <citation type="journal article" date="2014" name="Nat. Commun.">
        <title>Genomic adaptations of the halophilic Dead Sea filamentous fungus Eurotium rubrum.</title>
        <authorList>
            <person name="Kis-Papo T."/>
            <person name="Weig A.R."/>
            <person name="Riley R."/>
            <person name="Persoh D."/>
            <person name="Salamov A."/>
            <person name="Sun H."/>
            <person name="Lipzen A."/>
            <person name="Wasser S.P."/>
            <person name="Rambold G."/>
            <person name="Grigoriev I.V."/>
            <person name="Nevo E."/>
        </authorList>
    </citation>
    <scope>NUCLEOTIDE SEQUENCE [LARGE SCALE GENOMIC DNA]</scope>
    <source>
        <strain evidence="2">CBS 135680</strain>
    </source>
</reference>
<proteinExistence type="predicted"/>
<dbReference type="EMBL" id="KK088420">
    <property type="protein sequence ID" value="EYE96004.1"/>
    <property type="molecule type" value="Genomic_DNA"/>
</dbReference>
<protein>
    <submittedName>
        <fullName evidence="1">Uncharacterized protein</fullName>
    </submittedName>
</protein>
<evidence type="ECO:0000313" key="2">
    <source>
        <dbReference type="Proteomes" id="UP000019804"/>
    </source>
</evidence>
<dbReference type="RefSeq" id="XP_040639692.1">
    <property type="nucleotide sequence ID" value="XM_040781715.1"/>
</dbReference>
<dbReference type="AlphaFoldDB" id="A0A017SH86"/>
<gene>
    <name evidence="1" type="ORF">EURHEDRAFT_411749</name>
</gene>